<reference evidence="2 3" key="1">
    <citation type="submission" date="2018-01" db="EMBL/GenBank/DDBJ databases">
        <title>Genomic Encyclopedia of Type Strains, Phase III (KMG-III): the genomes of soil and plant-associated and newly described type strains.</title>
        <authorList>
            <person name="Whitman W."/>
        </authorList>
    </citation>
    <scope>NUCLEOTIDE SEQUENCE [LARGE SCALE GENOMIC DNA]</scope>
    <source>
        <strain evidence="2 3">JCM 18070</strain>
    </source>
</reference>
<feature type="region of interest" description="Disordered" evidence="1">
    <location>
        <begin position="57"/>
        <end position="76"/>
    </location>
</feature>
<dbReference type="EMBL" id="PQGA01000001">
    <property type="protein sequence ID" value="POR56193.1"/>
    <property type="molecule type" value="Genomic_DNA"/>
</dbReference>
<dbReference type="AlphaFoldDB" id="A0A2S4MN69"/>
<comment type="caution">
    <text evidence="2">The sequence shown here is derived from an EMBL/GenBank/DDBJ whole genome shotgun (WGS) entry which is preliminary data.</text>
</comment>
<protein>
    <submittedName>
        <fullName evidence="2">Uncharacterized protein</fullName>
    </submittedName>
</protein>
<evidence type="ECO:0000313" key="3">
    <source>
        <dbReference type="Proteomes" id="UP000237381"/>
    </source>
</evidence>
<keyword evidence="3" id="KW-1185">Reference proteome</keyword>
<proteinExistence type="predicted"/>
<sequence length="167" mass="19017">MKASHTRSPRIPAARIQRTTTLFSYDRIEQVMQFSLKYGLQSPQHEIATRRSIDKESKMEGHEQLGKRVTVDTRKGRGYAKEPVRVRVHKLQQVGADILRASRPRIRQSRGLQNRYTSAAGIGPLRQYMAALREPSCNPYRIEADEECLSLGDVRIDTVSASASERH</sequence>
<name>A0A2S4MN69_9BURK</name>
<evidence type="ECO:0000256" key="1">
    <source>
        <dbReference type="SAM" id="MobiDB-lite"/>
    </source>
</evidence>
<dbReference type="Proteomes" id="UP000237381">
    <property type="component" value="Unassembled WGS sequence"/>
</dbReference>
<gene>
    <name evidence="2" type="ORF">B0G62_101590</name>
</gene>
<organism evidence="2 3">
    <name type="scientific">Paraburkholderia eburnea</name>
    <dbReference type="NCBI Taxonomy" id="1189126"/>
    <lineage>
        <taxon>Bacteria</taxon>
        <taxon>Pseudomonadati</taxon>
        <taxon>Pseudomonadota</taxon>
        <taxon>Betaproteobacteria</taxon>
        <taxon>Burkholderiales</taxon>
        <taxon>Burkholderiaceae</taxon>
        <taxon>Paraburkholderia</taxon>
    </lineage>
</organism>
<accession>A0A2S4MN69</accession>
<evidence type="ECO:0000313" key="2">
    <source>
        <dbReference type="EMBL" id="POR56193.1"/>
    </source>
</evidence>